<proteinExistence type="predicted"/>
<dbReference type="AlphaFoldDB" id="E9II39"/>
<sequence length="163" mass="19507">MSELKILKGDKKMYKEKIEKLKGVVKECEEKIGKLEERLEEMERNWKKGMERDTTSEVLEGKQEDRRSGLSPGSPLVRIGWGIRARRYENRIKEGKAGEIVKECWWEKENYNWNDTYEKGRERYYNRNGWGIKGDKKDKRRCRRRLRNGINKQGKGYAETMRG</sequence>
<evidence type="ECO:0000313" key="2">
    <source>
        <dbReference type="EMBL" id="EFZ19758.1"/>
    </source>
</evidence>
<name>E9II39_SOLIN</name>
<feature type="region of interest" description="Disordered" evidence="1">
    <location>
        <begin position="46"/>
        <end position="75"/>
    </location>
</feature>
<organism>
    <name type="scientific">Solenopsis invicta</name>
    <name type="common">Red imported fire ant</name>
    <name type="synonym">Solenopsis wagneri</name>
    <dbReference type="NCBI Taxonomy" id="13686"/>
    <lineage>
        <taxon>Eukaryota</taxon>
        <taxon>Metazoa</taxon>
        <taxon>Ecdysozoa</taxon>
        <taxon>Arthropoda</taxon>
        <taxon>Hexapoda</taxon>
        <taxon>Insecta</taxon>
        <taxon>Pterygota</taxon>
        <taxon>Neoptera</taxon>
        <taxon>Endopterygota</taxon>
        <taxon>Hymenoptera</taxon>
        <taxon>Apocrita</taxon>
        <taxon>Aculeata</taxon>
        <taxon>Formicoidea</taxon>
        <taxon>Formicidae</taxon>
        <taxon>Myrmicinae</taxon>
        <taxon>Solenopsis</taxon>
    </lineage>
</organism>
<dbReference type="EMBL" id="GL763355">
    <property type="protein sequence ID" value="EFZ19758.1"/>
    <property type="molecule type" value="Genomic_DNA"/>
</dbReference>
<feature type="non-terminal residue" evidence="2">
    <location>
        <position position="163"/>
    </location>
</feature>
<accession>E9II39</accession>
<feature type="compositionally biased region" description="Basic and acidic residues" evidence="1">
    <location>
        <begin position="46"/>
        <end position="68"/>
    </location>
</feature>
<protein>
    <submittedName>
        <fullName evidence="2">Uncharacterized protein</fullName>
    </submittedName>
</protein>
<reference evidence="2" key="1">
    <citation type="journal article" date="2011" name="Proc. Natl. Acad. Sci. U.S.A.">
        <title>The genome of the fire ant Solenopsis invicta.</title>
        <authorList>
            <person name="Wurm Y."/>
            <person name="Wang J."/>
            <person name="Riba-Grognuz O."/>
            <person name="Corona M."/>
            <person name="Nygaard S."/>
            <person name="Hunt B.G."/>
            <person name="Ingram K.K."/>
            <person name="Falquet L."/>
            <person name="Nipitwattanaphon M."/>
            <person name="Gotzek D."/>
            <person name="Dijkstra M.B."/>
            <person name="Oettler J."/>
            <person name="Comtesse F."/>
            <person name="Shih C.J."/>
            <person name="Wu W.J."/>
            <person name="Yang C.C."/>
            <person name="Thomas J."/>
            <person name="Beaudoing E."/>
            <person name="Pradervand S."/>
            <person name="Flegel V."/>
            <person name="Cook E.D."/>
            <person name="Fabbretti R."/>
            <person name="Stockinger H."/>
            <person name="Long L."/>
            <person name="Farmerie W.G."/>
            <person name="Oakey J."/>
            <person name="Boomsma J.J."/>
            <person name="Pamilo P."/>
            <person name="Yi S.V."/>
            <person name="Heinze J."/>
            <person name="Goodisman M.A."/>
            <person name="Farinelli L."/>
            <person name="Harshman K."/>
            <person name="Hulo N."/>
            <person name="Cerutti L."/>
            <person name="Xenarios I."/>
            <person name="Shoemaker D."/>
            <person name="Keller L."/>
        </authorList>
    </citation>
    <scope>NUCLEOTIDE SEQUENCE [LARGE SCALE GENOMIC DNA]</scope>
</reference>
<evidence type="ECO:0000256" key="1">
    <source>
        <dbReference type="SAM" id="MobiDB-lite"/>
    </source>
</evidence>
<dbReference type="HOGENOM" id="CLU_1629140_0_0_1"/>
<gene>
    <name evidence="2" type="ORF">SINV_06330</name>
</gene>